<keyword evidence="2" id="KW-1185">Reference proteome</keyword>
<organism evidence="1 2">
    <name type="scientific">Companilactobacillus nodensis DSM 19682 = JCM 14932 = NBRC 107160</name>
    <dbReference type="NCBI Taxonomy" id="1423775"/>
    <lineage>
        <taxon>Bacteria</taxon>
        <taxon>Bacillati</taxon>
        <taxon>Bacillota</taxon>
        <taxon>Bacilli</taxon>
        <taxon>Lactobacillales</taxon>
        <taxon>Lactobacillaceae</taxon>
        <taxon>Companilactobacillus</taxon>
    </lineage>
</organism>
<dbReference type="OrthoDB" id="2969230at2"/>
<dbReference type="eggNOG" id="ENOG5030AJM">
    <property type="taxonomic scope" value="Bacteria"/>
</dbReference>
<comment type="caution">
    <text evidence="1">The sequence shown here is derived from an EMBL/GenBank/DDBJ whole genome shotgun (WGS) entry which is preliminary data.</text>
</comment>
<protein>
    <submittedName>
        <fullName evidence="1">Uncharacterized protein</fullName>
    </submittedName>
</protein>
<dbReference type="PATRIC" id="fig|1423775.4.peg.2662"/>
<reference evidence="1 2" key="1">
    <citation type="journal article" date="2015" name="Genome Announc.">
        <title>Expanding the biotechnology potential of lactobacilli through comparative genomics of 213 strains and associated genera.</title>
        <authorList>
            <person name="Sun Z."/>
            <person name="Harris H.M."/>
            <person name="McCann A."/>
            <person name="Guo C."/>
            <person name="Argimon S."/>
            <person name="Zhang W."/>
            <person name="Yang X."/>
            <person name="Jeffery I.B."/>
            <person name="Cooney J.C."/>
            <person name="Kagawa T.F."/>
            <person name="Liu W."/>
            <person name="Song Y."/>
            <person name="Salvetti E."/>
            <person name="Wrobel A."/>
            <person name="Rasinkangas P."/>
            <person name="Parkhill J."/>
            <person name="Rea M.C."/>
            <person name="O'Sullivan O."/>
            <person name="Ritari J."/>
            <person name="Douillard F.P."/>
            <person name="Paul Ross R."/>
            <person name="Yang R."/>
            <person name="Briner A.E."/>
            <person name="Felis G.E."/>
            <person name="de Vos W.M."/>
            <person name="Barrangou R."/>
            <person name="Klaenhammer T.R."/>
            <person name="Caufield P.W."/>
            <person name="Cui Y."/>
            <person name="Zhang H."/>
            <person name="O'Toole P.W."/>
        </authorList>
    </citation>
    <scope>NUCLEOTIDE SEQUENCE [LARGE SCALE GENOMIC DNA]</scope>
    <source>
        <strain evidence="1 2">DSM 19682</strain>
    </source>
</reference>
<evidence type="ECO:0000313" key="2">
    <source>
        <dbReference type="Proteomes" id="UP000051248"/>
    </source>
</evidence>
<accession>A0A0R1K9Q2</accession>
<dbReference type="AlphaFoldDB" id="A0A0R1K9Q2"/>
<dbReference type="Proteomes" id="UP000051248">
    <property type="component" value="Unassembled WGS sequence"/>
</dbReference>
<sequence length="105" mass="12255">MRFADKVTFVKKVKSHYDFDEGEEVDGGEVDTDRMAKVTTPVKENRDEIMGSQKTDQIIIHLKNRYKDSYDLLKWKDHSYFFVNQTVVGNRQIIYMRGDSNGSQA</sequence>
<proteinExistence type="predicted"/>
<evidence type="ECO:0000313" key="1">
    <source>
        <dbReference type="EMBL" id="KRK80224.1"/>
    </source>
</evidence>
<gene>
    <name evidence="1" type="ORF">FD03_GL002614</name>
</gene>
<name>A0A0R1K9Q2_9LACO</name>
<dbReference type="STRING" id="1423775.FD03_GL002614"/>
<dbReference type="RefSeq" id="WP_025025153.1">
    <property type="nucleotide sequence ID" value="NZ_AZDZ01000006.1"/>
</dbReference>
<dbReference type="EMBL" id="AZDZ01000006">
    <property type="protein sequence ID" value="KRK80224.1"/>
    <property type="molecule type" value="Genomic_DNA"/>
</dbReference>